<reference evidence="1 2" key="1">
    <citation type="submission" date="2014-12" db="EMBL/GenBank/DDBJ databases">
        <title>Draft genome sequences of 29 type strains of Enterococci.</title>
        <authorList>
            <person name="Zhong Z."/>
            <person name="Sun Z."/>
            <person name="Liu W."/>
            <person name="Zhang W."/>
            <person name="Zhang H."/>
        </authorList>
    </citation>
    <scope>NUCLEOTIDE SEQUENCE [LARGE SCALE GENOMIC DNA]</scope>
    <source>
        <strain evidence="1 2">DSM 15687</strain>
    </source>
</reference>
<gene>
    <name evidence="1" type="ORF">RV14_GL002184</name>
</gene>
<name>A0A1L8WPX4_9ENTE</name>
<dbReference type="EMBL" id="JXLB01000007">
    <property type="protein sequence ID" value="OJG82892.1"/>
    <property type="molecule type" value="Genomic_DNA"/>
</dbReference>
<dbReference type="Proteomes" id="UP000182152">
    <property type="component" value="Unassembled WGS sequence"/>
</dbReference>
<organism evidence="1 2">
    <name type="scientific">Enterococcus ratti</name>
    <dbReference type="NCBI Taxonomy" id="150033"/>
    <lineage>
        <taxon>Bacteria</taxon>
        <taxon>Bacillati</taxon>
        <taxon>Bacillota</taxon>
        <taxon>Bacilli</taxon>
        <taxon>Lactobacillales</taxon>
        <taxon>Enterococcaceae</taxon>
        <taxon>Enterococcus</taxon>
    </lineage>
</organism>
<dbReference type="RefSeq" id="WP_071855187.1">
    <property type="nucleotide sequence ID" value="NZ_JXLB01000007.1"/>
</dbReference>
<accession>A0A1L8WPX4</accession>
<dbReference type="OrthoDB" id="2307220at2"/>
<keyword evidence="2" id="KW-1185">Reference proteome</keyword>
<evidence type="ECO:0000313" key="1">
    <source>
        <dbReference type="EMBL" id="OJG82892.1"/>
    </source>
</evidence>
<proteinExistence type="predicted"/>
<comment type="caution">
    <text evidence="1">The sequence shown here is derived from an EMBL/GenBank/DDBJ whole genome shotgun (WGS) entry which is preliminary data.</text>
</comment>
<dbReference type="AlphaFoldDB" id="A0A1L8WPX4"/>
<sequence>MTTTNQAKKLEQIKLSDAQLKANDIDIDIDTWMPNKAVQKWVLRNLIWDGVLPADSSVNDITKDLLASDESDITWIISVDSFLGDDLTPNLTEGLQYVNDQIKIDLIMRDTTEDQFLKMDWKQLHMNVDLWNATVVSPDKFQNPQLLQKIKDAKLPEKTGLHVIDYQQGEDIITDPYFTPKFTKTINLKDQEFFPNINVSDSDLWDALKDKDLLATSLGSDVSRKGHLIAYDLYRFTKNSDGSYLGTPEDNITNRILMRNIKLNPENFYLTLVNNGIYYDGEHQEIQINGFTYANFTN</sequence>
<evidence type="ECO:0000313" key="2">
    <source>
        <dbReference type="Proteomes" id="UP000182152"/>
    </source>
</evidence>
<protein>
    <submittedName>
        <fullName evidence="1">Uncharacterized protein</fullName>
    </submittedName>
</protein>